<keyword evidence="2" id="KW-1185">Reference proteome</keyword>
<evidence type="ECO:0000313" key="1">
    <source>
        <dbReference type="EMBL" id="OLQ88727.1"/>
    </source>
</evidence>
<comment type="caution">
    <text evidence="1">The sequence shown here is derived from an EMBL/GenBank/DDBJ whole genome shotgun (WGS) entry which is preliminary data.</text>
</comment>
<protein>
    <submittedName>
        <fullName evidence="1">Uncharacterized protein</fullName>
    </submittedName>
</protein>
<dbReference type="InterPro" id="IPR049812">
    <property type="entry name" value="DpdG-like"/>
</dbReference>
<accession>A0ABX3FBK6</accession>
<proteinExistence type="predicted"/>
<dbReference type="RefSeq" id="WP_075651006.1">
    <property type="nucleotide sequence ID" value="NZ_AP019657.1"/>
</dbReference>
<reference evidence="1 2" key="1">
    <citation type="submission" date="2016-09" db="EMBL/GenBank/DDBJ databases">
        <title>Genomic Taxonomy of the Vibrionaceae.</title>
        <authorList>
            <person name="Gonzalez-Castillo A."/>
            <person name="Gomez-Gil B."/>
            <person name="Enciso-Ibarra K."/>
        </authorList>
    </citation>
    <scope>NUCLEOTIDE SEQUENCE [LARGE SCALE GENOMIC DNA]</scope>
    <source>
        <strain evidence="1 2">CAIM 1731</strain>
    </source>
</reference>
<name>A0ABX3FBK6_9VIBR</name>
<gene>
    <name evidence="1" type="ORF">BIY21_16045</name>
</gene>
<organism evidence="1 2">
    <name type="scientific">Vibrio ponticus</name>
    <dbReference type="NCBI Taxonomy" id="265668"/>
    <lineage>
        <taxon>Bacteria</taxon>
        <taxon>Pseudomonadati</taxon>
        <taxon>Pseudomonadota</taxon>
        <taxon>Gammaproteobacteria</taxon>
        <taxon>Vibrionales</taxon>
        <taxon>Vibrionaceae</taxon>
        <taxon>Vibrio</taxon>
    </lineage>
</organism>
<sequence length="340" mass="38666">MAIINNAHPGSHIPTLQLIDELLNNIKSKKSEATILESKLLSSTMPDALYLKQDSDGDLKLNENAHKKMRESLSFWGKYGLWEVSTSEEGKAYSAISPLCNSSNLPKRIIDVISKQYIRDGELIISLYDYVKDDDLSKDFSLFVLAMCFFLYQEELTFVKNKPFTVSEAYELMVSSVTPQAAKITYNRSNESAGVINYGHMLGFLEIVGKDTYIPDPTRFIQWHLDSIFESESEMSLQEFLDQLNRILPIFDTGSYQTELSNPQQDSAQRYLNTNRPELVSRVGSIRLSSSISLALIRLEAMNVLRLEARSDSSQRFELTLPKATITEVTNIRFNRAEQK</sequence>
<evidence type="ECO:0000313" key="2">
    <source>
        <dbReference type="Proteomes" id="UP000186206"/>
    </source>
</evidence>
<dbReference type="NCBIfam" id="NF041064">
    <property type="entry name" value="DpdG"/>
    <property type="match status" value="1"/>
</dbReference>
<dbReference type="EMBL" id="MJMI01000112">
    <property type="protein sequence ID" value="OLQ88727.1"/>
    <property type="molecule type" value="Genomic_DNA"/>
</dbReference>
<dbReference type="Proteomes" id="UP000186206">
    <property type="component" value="Unassembled WGS sequence"/>
</dbReference>